<dbReference type="HAMAP" id="MF_00108">
    <property type="entry name" value="IspD"/>
    <property type="match status" value="1"/>
</dbReference>
<keyword evidence="5 7" id="KW-0548">Nucleotidyltransferase</keyword>
<keyword evidence="9" id="KW-1185">Reference proteome</keyword>
<dbReference type="GO" id="GO:0050518">
    <property type="term" value="F:2-C-methyl-D-erythritol 4-phosphate cytidylyltransferase activity"/>
    <property type="evidence" value="ECO:0007669"/>
    <property type="project" value="UniProtKB-UniRule"/>
</dbReference>
<feature type="site" description="Transition state stabilizer" evidence="7">
    <location>
        <position position="24"/>
    </location>
</feature>
<gene>
    <name evidence="7" type="primary">ispD</name>
    <name evidence="8" type="ORF">ABT57_19090</name>
</gene>
<name>A0A0J1H408_9GAMM</name>
<comment type="pathway">
    <text evidence="2 7">Isoprenoid biosynthesis; isopentenyl diphosphate biosynthesis via DXP pathway; isopentenyl diphosphate from 1-deoxy-D-xylulose 5-phosphate: step 2/6.</text>
</comment>
<dbReference type="AlphaFoldDB" id="A0A0J1H408"/>
<dbReference type="InterPro" id="IPR050088">
    <property type="entry name" value="IspD/TarI_cytidylyltransf_bact"/>
</dbReference>
<dbReference type="PROSITE" id="PS01295">
    <property type="entry name" value="ISPD"/>
    <property type="match status" value="1"/>
</dbReference>
<proteinExistence type="inferred from homology"/>
<evidence type="ECO:0000256" key="6">
    <source>
        <dbReference type="ARBA" id="ARBA00023229"/>
    </source>
</evidence>
<evidence type="ECO:0000256" key="1">
    <source>
        <dbReference type="ARBA" id="ARBA00001282"/>
    </source>
</evidence>
<dbReference type="STRING" id="320778.ABT57_19090"/>
<dbReference type="EC" id="2.7.7.60" evidence="7"/>
<protein>
    <recommendedName>
        <fullName evidence="7">2-C-methyl-D-erythritol 4-phosphate cytidylyltransferase</fullName>
        <ecNumber evidence="7">2.7.7.60</ecNumber>
    </recommendedName>
    <alternativeName>
        <fullName evidence="7">4-diphosphocytidyl-2C-methyl-D-erythritol synthase</fullName>
    </alternativeName>
    <alternativeName>
        <fullName evidence="7">MEP cytidylyltransferase</fullName>
        <shortName evidence="7">MCT</shortName>
    </alternativeName>
</protein>
<evidence type="ECO:0000313" key="9">
    <source>
        <dbReference type="Proteomes" id="UP000035909"/>
    </source>
</evidence>
<dbReference type="PANTHER" id="PTHR32125:SF4">
    <property type="entry name" value="2-C-METHYL-D-ERYTHRITOL 4-PHOSPHATE CYTIDYLYLTRANSFERASE, CHLOROPLASTIC"/>
    <property type="match status" value="1"/>
</dbReference>
<evidence type="ECO:0000256" key="7">
    <source>
        <dbReference type="HAMAP-Rule" id="MF_00108"/>
    </source>
</evidence>
<dbReference type="CDD" id="cd02516">
    <property type="entry name" value="CDP-ME_synthetase"/>
    <property type="match status" value="1"/>
</dbReference>
<accession>A0A0J1H408</accession>
<feature type="site" description="Positions MEP for the nucleophilic attack" evidence="7">
    <location>
        <position position="154"/>
    </location>
</feature>
<dbReference type="PATRIC" id="fig|320778.3.peg.4141"/>
<reference evidence="8 9" key="1">
    <citation type="submission" date="2015-05" db="EMBL/GenBank/DDBJ databases">
        <title>Photobacterium galathea sp. nov.</title>
        <authorList>
            <person name="Machado H."/>
            <person name="Gram L."/>
        </authorList>
    </citation>
    <scope>NUCLEOTIDE SEQUENCE [LARGE SCALE GENOMIC DNA]</scope>
    <source>
        <strain evidence="8 9">DSM 22954</strain>
    </source>
</reference>
<keyword evidence="4 7" id="KW-0808">Transferase</keyword>
<evidence type="ECO:0000256" key="4">
    <source>
        <dbReference type="ARBA" id="ARBA00022679"/>
    </source>
</evidence>
<evidence type="ECO:0000256" key="2">
    <source>
        <dbReference type="ARBA" id="ARBA00004787"/>
    </source>
</evidence>
<dbReference type="UniPathway" id="UPA00056">
    <property type="reaction ID" value="UER00093"/>
</dbReference>
<dbReference type="RefSeq" id="WP_047886863.1">
    <property type="nucleotide sequence ID" value="NZ_CP071325.1"/>
</dbReference>
<evidence type="ECO:0000313" key="8">
    <source>
        <dbReference type="EMBL" id="KLV06516.1"/>
    </source>
</evidence>
<evidence type="ECO:0000256" key="3">
    <source>
        <dbReference type="ARBA" id="ARBA00009789"/>
    </source>
</evidence>
<dbReference type="EMBL" id="LDOU01000021">
    <property type="protein sequence ID" value="KLV06516.1"/>
    <property type="molecule type" value="Genomic_DNA"/>
</dbReference>
<dbReference type="PANTHER" id="PTHR32125">
    <property type="entry name" value="2-C-METHYL-D-ERYTHRITOL 4-PHOSPHATE CYTIDYLYLTRANSFERASE, CHLOROPLASTIC"/>
    <property type="match status" value="1"/>
</dbReference>
<comment type="function">
    <text evidence="7">Catalyzes the formation of 4-diphosphocytidyl-2-C-methyl-D-erythritol from CTP and 2-C-methyl-D-erythritol 4-phosphate (MEP).</text>
</comment>
<dbReference type="InterPro" id="IPR001228">
    <property type="entry name" value="IspD"/>
</dbReference>
<evidence type="ECO:0000256" key="5">
    <source>
        <dbReference type="ARBA" id="ARBA00022695"/>
    </source>
</evidence>
<keyword evidence="6 7" id="KW-0414">Isoprene biosynthesis</keyword>
<dbReference type="Proteomes" id="UP000035909">
    <property type="component" value="Unassembled WGS sequence"/>
</dbReference>
<organism evidence="8 9">
    <name type="scientific">Photobacterium ganghwense</name>
    <dbReference type="NCBI Taxonomy" id="320778"/>
    <lineage>
        <taxon>Bacteria</taxon>
        <taxon>Pseudomonadati</taxon>
        <taxon>Pseudomonadota</taxon>
        <taxon>Gammaproteobacteria</taxon>
        <taxon>Vibrionales</taxon>
        <taxon>Vibrionaceae</taxon>
        <taxon>Photobacterium</taxon>
    </lineage>
</organism>
<dbReference type="Pfam" id="PF01128">
    <property type="entry name" value="IspD"/>
    <property type="match status" value="1"/>
</dbReference>
<comment type="caution">
    <text evidence="8">The sequence shown here is derived from an EMBL/GenBank/DDBJ whole genome shotgun (WGS) entry which is preliminary data.</text>
</comment>
<comment type="catalytic activity">
    <reaction evidence="1 7">
        <text>2-C-methyl-D-erythritol 4-phosphate + CTP + H(+) = 4-CDP-2-C-methyl-D-erythritol + diphosphate</text>
        <dbReference type="Rhea" id="RHEA:13429"/>
        <dbReference type="ChEBI" id="CHEBI:15378"/>
        <dbReference type="ChEBI" id="CHEBI:33019"/>
        <dbReference type="ChEBI" id="CHEBI:37563"/>
        <dbReference type="ChEBI" id="CHEBI:57823"/>
        <dbReference type="ChEBI" id="CHEBI:58262"/>
        <dbReference type="EC" id="2.7.7.60"/>
    </reaction>
</comment>
<feature type="site" description="Positions MEP for the nucleophilic attack" evidence="7">
    <location>
        <position position="210"/>
    </location>
</feature>
<dbReference type="NCBIfam" id="TIGR00453">
    <property type="entry name" value="ispD"/>
    <property type="match status" value="1"/>
</dbReference>
<dbReference type="InterPro" id="IPR018294">
    <property type="entry name" value="ISPD_synthase_CS"/>
</dbReference>
<dbReference type="OrthoDB" id="9806837at2"/>
<dbReference type="FunFam" id="3.90.550.10:FF:000003">
    <property type="entry name" value="2-C-methyl-D-erythritol 4-phosphate cytidylyltransferase"/>
    <property type="match status" value="1"/>
</dbReference>
<dbReference type="InterPro" id="IPR034683">
    <property type="entry name" value="IspD/TarI"/>
</dbReference>
<dbReference type="GO" id="GO:0019288">
    <property type="term" value="P:isopentenyl diphosphate biosynthetic process, methylerythritol 4-phosphate pathway"/>
    <property type="evidence" value="ECO:0007669"/>
    <property type="project" value="UniProtKB-UniRule"/>
</dbReference>
<feature type="site" description="Transition state stabilizer" evidence="7">
    <location>
        <position position="17"/>
    </location>
</feature>
<sequence>MKESLIAVVPAAGVGSRMAADRPKQYLQIAGKTILEHTVDRLLQHPQITRVVIAISKDDPYFPTLPLATDPRIERVNGGAERADSVFAGLAVVADPAAWVLVHDAARPCLHPEDLQRLIDEAQASPYGAILAAPVRDTMKRGNGDGAISSTVDRADLWHALTPQMFRAGVLKQALEQALAAGAVVTDEASALEYCGQMPILVKGRADNLKVTQPEDLALAEFYLAKLLGDPA</sequence>
<dbReference type="InterPro" id="IPR029044">
    <property type="entry name" value="Nucleotide-diphossugar_trans"/>
</dbReference>
<dbReference type="Gene3D" id="3.90.550.10">
    <property type="entry name" value="Spore Coat Polysaccharide Biosynthesis Protein SpsA, Chain A"/>
    <property type="match status" value="1"/>
</dbReference>
<comment type="similarity">
    <text evidence="3 7">Belongs to the IspD/TarI cytidylyltransferase family. IspD subfamily.</text>
</comment>
<dbReference type="SUPFAM" id="SSF53448">
    <property type="entry name" value="Nucleotide-diphospho-sugar transferases"/>
    <property type="match status" value="1"/>
</dbReference>